<dbReference type="AlphaFoldDB" id="A0A7X8TRU7"/>
<comment type="similarity">
    <text evidence="1 3">Belongs to the enoyl-CoA hydratase/isomerase family.</text>
</comment>
<evidence type="ECO:0000313" key="5">
    <source>
        <dbReference type="Proteomes" id="UP000535589"/>
    </source>
</evidence>
<reference evidence="4 5" key="1">
    <citation type="submission" date="2020-04" db="EMBL/GenBank/DDBJ databases">
        <title>Vibrio sp. SM6, a novel species isolated from seawater.</title>
        <authorList>
            <person name="Wang X."/>
        </authorList>
    </citation>
    <scope>NUCLEOTIDE SEQUENCE [LARGE SCALE GENOMIC DNA]</scope>
    <source>
        <strain evidence="4 5">SM6</strain>
    </source>
</reference>
<dbReference type="GO" id="GO:0016853">
    <property type="term" value="F:isomerase activity"/>
    <property type="evidence" value="ECO:0007669"/>
    <property type="project" value="UniProtKB-KW"/>
</dbReference>
<gene>
    <name evidence="4" type="ORF">HGP28_12270</name>
</gene>
<proteinExistence type="inferred from homology"/>
<dbReference type="GO" id="GO:0006635">
    <property type="term" value="P:fatty acid beta-oxidation"/>
    <property type="evidence" value="ECO:0007669"/>
    <property type="project" value="TreeGrafter"/>
</dbReference>
<evidence type="ECO:0000256" key="2">
    <source>
        <dbReference type="ARBA" id="ARBA00023235"/>
    </source>
</evidence>
<dbReference type="Proteomes" id="UP000535589">
    <property type="component" value="Unassembled WGS sequence"/>
</dbReference>
<evidence type="ECO:0000256" key="3">
    <source>
        <dbReference type="RuleBase" id="RU003707"/>
    </source>
</evidence>
<dbReference type="Pfam" id="PF00378">
    <property type="entry name" value="ECH_1"/>
    <property type="match status" value="1"/>
</dbReference>
<dbReference type="InterPro" id="IPR029045">
    <property type="entry name" value="ClpP/crotonase-like_dom_sf"/>
</dbReference>
<evidence type="ECO:0000313" key="4">
    <source>
        <dbReference type="EMBL" id="NLS13668.1"/>
    </source>
</evidence>
<dbReference type="EMBL" id="JABAIK010000011">
    <property type="protein sequence ID" value="NLS13668.1"/>
    <property type="molecule type" value="Genomic_DNA"/>
</dbReference>
<dbReference type="PROSITE" id="PS00166">
    <property type="entry name" value="ENOYL_COA_HYDRATASE"/>
    <property type="match status" value="1"/>
</dbReference>
<dbReference type="InterPro" id="IPR001753">
    <property type="entry name" value="Enoyl-CoA_hydra/iso"/>
</dbReference>
<sequence>MEYKNFTTFSVEVKEGIAWVTIDFPPVNVQGQEMLADLSSLALRLERDRTVKVVVFQSANPDIWVCHYDTNLLRDMSTDAVPRDEAKLLDLQAVLERISKLPQATIAKIEGFARGGGHEMALACDMRFAAKGKYKLMQMEVGMGILPCGGGASRMARQTGLGRALEIILSARDFTAEEAEAYGTINKALEPDEIGPYVENLAKRIAKFPAESINVCKQMVYESIDKPIQDALKAEAYWLYQATSKTAAVKRFTWADEQGAQFDLDNQRNWEQLVINVQDIDDKD</sequence>
<dbReference type="CDD" id="cd06558">
    <property type="entry name" value="crotonase-like"/>
    <property type="match status" value="1"/>
</dbReference>
<accession>A0A7X8TRU7</accession>
<evidence type="ECO:0000256" key="1">
    <source>
        <dbReference type="ARBA" id="ARBA00005254"/>
    </source>
</evidence>
<protein>
    <submittedName>
        <fullName evidence="4">Enoyl-CoA hydratase/isomerase family protein</fullName>
    </submittedName>
</protein>
<comment type="caution">
    <text evidence="4">The sequence shown here is derived from an EMBL/GenBank/DDBJ whole genome shotgun (WGS) entry which is preliminary data.</text>
</comment>
<dbReference type="SUPFAM" id="SSF52096">
    <property type="entry name" value="ClpP/crotonase"/>
    <property type="match status" value="1"/>
</dbReference>
<dbReference type="PANTHER" id="PTHR11941">
    <property type="entry name" value="ENOYL-COA HYDRATASE-RELATED"/>
    <property type="match status" value="1"/>
</dbReference>
<dbReference type="RefSeq" id="WP_168836764.1">
    <property type="nucleotide sequence ID" value="NZ_JABAIK010000011.1"/>
</dbReference>
<keyword evidence="5" id="KW-1185">Reference proteome</keyword>
<dbReference type="Gene3D" id="3.90.226.10">
    <property type="entry name" value="2-enoyl-CoA Hydratase, Chain A, domain 1"/>
    <property type="match status" value="1"/>
</dbReference>
<keyword evidence="2 4" id="KW-0413">Isomerase</keyword>
<name>A0A7X8TRU7_9VIBR</name>
<dbReference type="InterPro" id="IPR018376">
    <property type="entry name" value="Enoyl-CoA_hyd/isom_CS"/>
</dbReference>
<organism evidence="4 5">
    <name type="scientific">Vibrio agarilyticus</name>
    <dbReference type="NCBI Taxonomy" id="2726741"/>
    <lineage>
        <taxon>Bacteria</taxon>
        <taxon>Pseudomonadati</taxon>
        <taxon>Pseudomonadota</taxon>
        <taxon>Gammaproteobacteria</taxon>
        <taxon>Vibrionales</taxon>
        <taxon>Vibrionaceae</taxon>
        <taxon>Vibrio</taxon>
    </lineage>
</organism>
<dbReference type="PANTHER" id="PTHR11941:SF54">
    <property type="entry name" value="ENOYL-COA HYDRATASE, MITOCHONDRIAL"/>
    <property type="match status" value="1"/>
</dbReference>